<evidence type="ECO:0000256" key="2">
    <source>
        <dbReference type="ARBA" id="ARBA00022670"/>
    </source>
</evidence>
<evidence type="ECO:0000256" key="3">
    <source>
        <dbReference type="ARBA" id="ARBA00022801"/>
    </source>
</evidence>
<keyword evidence="2" id="KW-0645">Protease</keyword>
<evidence type="ECO:0000256" key="4">
    <source>
        <dbReference type="ARBA" id="ARBA00022825"/>
    </source>
</evidence>
<dbReference type="GO" id="GO:0006508">
    <property type="term" value="P:proteolysis"/>
    <property type="evidence" value="ECO:0007669"/>
    <property type="project" value="UniProtKB-KW"/>
</dbReference>
<keyword evidence="3" id="KW-0378">Hydrolase</keyword>
<dbReference type="InterPro" id="IPR029062">
    <property type="entry name" value="Class_I_gatase-like"/>
</dbReference>
<dbReference type="AlphaFoldDB" id="A0A5C8I1A9"/>
<dbReference type="SUPFAM" id="SSF52317">
    <property type="entry name" value="Class I glutamine amidotransferase-like"/>
    <property type="match status" value="1"/>
</dbReference>
<gene>
    <name evidence="5" type="ORF">FVP77_04815</name>
</gene>
<dbReference type="Pfam" id="PF03575">
    <property type="entry name" value="Peptidase_S51"/>
    <property type="match status" value="1"/>
</dbReference>
<accession>A0A5C8I1A9</accession>
<name>A0A5C8I1A9_9MICO</name>
<comment type="caution">
    <text evidence="5">The sequence shown here is derived from an EMBL/GenBank/DDBJ whole genome shotgun (WGS) entry which is preliminary data.</text>
</comment>
<dbReference type="OrthoDB" id="3078420at2"/>
<reference evidence="5 6" key="1">
    <citation type="submission" date="2019-08" db="EMBL/GenBank/DDBJ databases">
        <authorList>
            <person name="Dong K."/>
        </authorList>
    </citation>
    <scope>NUCLEOTIDE SEQUENCE [LARGE SCALE GENOMIC DNA]</scope>
    <source>
        <strain evidence="5 6">JCM14558</strain>
    </source>
</reference>
<sequence length="247" mass="25372">MGDSGTRPAGSIHLIGGGRDAVRLAPLYAAFVEEAAERKTDAGARPRVHLLLVREPGDEEITDRFASPLRSAGADVVVRVVDEGEAFAADALDGADGIAVGGGLTPAYRDACAALAASVRSLVESGVPYLGFSAGSAIAAGRALLGGYRLDGVEVGDEGASEELDELTVAEGIGLVPFAIDVHAAQWGTLSRLVAAVDADLVPEGYAIDEHTALVVRGEQVEVAGSGAAWHVTRGVTVRRVRPRSAR</sequence>
<proteinExistence type="inferred from homology"/>
<dbReference type="EMBL" id="VRSV01000001">
    <property type="protein sequence ID" value="TXK12782.1"/>
    <property type="molecule type" value="Genomic_DNA"/>
</dbReference>
<evidence type="ECO:0000256" key="1">
    <source>
        <dbReference type="ARBA" id="ARBA00006534"/>
    </source>
</evidence>
<organism evidence="5 6">
    <name type="scientific">Microbacterium hatanonis</name>
    <dbReference type="NCBI Taxonomy" id="404366"/>
    <lineage>
        <taxon>Bacteria</taxon>
        <taxon>Bacillati</taxon>
        <taxon>Actinomycetota</taxon>
        <taxon>Actinomycetes</taxon>
        <taxon>Micrococcales</taxon>
        <taxon>Microbacteriaceae</taxon>
        <taxon>Microbacterium</taxon>
    </lineage>
</organism>
<keyword evidence="6" id="KW-1185">Reference proteome</keyword>
<dbReference type="Proteomes" id="UP000321034">
    <property type="component" value="Unassembled WGS sequence"/>
</dbReference>
<dbReference type="Gene3D" id="3.40.50.880">
    <property type="match status" value="1"/>
</dbReference>
<dbReference type="InterPro" id="IPR005320">
    <property type="entry name" value="Peptidase_S51"/>
</dbReference>
<protein>
    <submittedName>
        <fullName evidence="5">Peptidase S51</fullName>
    </submittedName>
</protein>
<keyword evidence="4" id="KW-0720">Serine protease</keyword>
<evidence type="ECO:0000313" key="5">
    <source>
        <dbReference type="EMBL" id="TXK12782.1"/>
    </source>
</evidence>
<comment type="similarity">
    <text evidence="1">Belongs to the peptidase S51 family.</text>
</comment>
<dbReference type="RefSeq" id="WP_147893488.1">
    <property type="nucleotide sequence ID" value="NZ_BAAANR010000001.1"/>
</dbReference>
<dbReference type="GO" id="GO:0008236">
    <property type="term" value="F:serine-type peptidase activity"/>
    <property type="evidence" value="ECO:0007669"/>
    <property type="project" value="UniProtKB-KW"/>
</dbReference>
<evidence type="ECO:0000313" key="6">
    <source>
        <dbReference type="Proteomes" id="UP000321034"/>
    </source>
</evidence>